<feature type="compositionally biased region" description="Low complexity" evidence="1">
    <location>
        <begin position="1"/>
        <end position="21"/>
    </location>
</feature>
<feature type="region of interest" description="Disordered" evidence="1">
    <location>
        <begin position="102"/>
        <end position="151"/>
    </location>
</feature>
<reference evidence="5" key="2">
    <citation type="submission" date="2023-06" db="EMBL/GenBank/DDBJ databases">
        <authorList>
            <consortium name="Lawrence Berkeley National Laboratory"/>
            <person name="Haridas S."/>
            <person name="Hensen N."/>
            <person name="Bonometti L."/>
            <person name="Westerberg I."/>
            <person name="Brannstrom I.O."/>
            <person name="Guillou S."/>
            <person name="Cros-Aarteil S."/>
            <person name="Calhoun S."/>
            <person name="Kuo A."/>
            <person name="Mondo S."/>
            <person name="Pangilinan J."/>
            <person name="Riley R."/>
            <person name="Labutti K."/>
            <person name="Andreopoulos B."/>
            <person name="Lipzen A."/>
            <person name="Chen C."/>
            <person name="Yanf M."/>
            <person name="Daum C."/>
            <person name="Ng V."/>
            <person name="Clum A."/>
            <person name="Steindorff A."/>
            <person name="Ohm R."/>
            <person name="Martin F."/>
            <person name="Silar P."/>
            <person name="Natvig D."/>
            <person name="Lalanne C."/>
            <person name="Gautier V."/>
            <person name="Ament-Velasquez S.L."/>
            <person name="Kruys A."/>
            <person name="Hutchinson M.I."/>
            <person name="Powell A.J."/>
            <person name="Barry K."/>
            <person name="Miller A.N."/>
            <person name="Grigoriev I.V."/>
            <person name="Debuchy R."/>
            <person name="Gladieux P."/>
            <person name="Thoren M.H."/>
            <person name="Johannesson H."/>
        </authorList>
    </citation>
    <scope>NUCLEOTIDE SEQUENCE</scope>
    <source>
        <strain evidence="5">CBS 958.72</strain>
    </source>
</reference>
<dbReference type="PANTHER" id="PTHR28049">
    <property type="entry name" value="TRANSMEMBRANE PROTEIN YOR223W"/>
    <property type="match status" value="1"/>
</dbReference>
<evidence type="ECO:0000313" key="5">
    <source>
        <dbReference type="EMBL" id="KAK3371867.1"/>
    </source>
</evidence>
<feature type="compositionally biased region" description="Low complexity" evidence="1">
    <location>
        <begin position="273"/>
        <end position="282"/>
    </location>
</feature>
<dbReference type="GO" id="GO:0044695">
    <property type="term" value="C:Dsc E3 ubiquitin ligase complex"/>
    <property type="evidence" value="ECO:0007669"/>
    <property type="project" value="InterPro"/>
</dbReference>
<feature type="domain" description="DSC E3 ubiquitin ligase complex subunit 3 C-terminal" evidence="4">
    <location>
        <begin position="290"/>
        <end position="454"/>
    </location>
</feature>
<feature type="compositionally biased region" description="Basic and acidic residues" evidence="1">
    <location>
        <begin position="116"/>
        <end position="125"/>
    </location>
</feature>
<dbReference type="AlphaFoldDB" id="A0AAE0K974"/>
<accession>A0AAE0K974</accession>
<dbReference type="InterPro" id="IPR019413">
    <property type="entry name" value="Dsc3_ub-like_dom"/>
</dbReference>
<dbReference type="EMBL" id="JAULSN010000005">
    <property type="protein sequence ID" value="KAK3371867.1"/>
    <property type="molecule type" value="Genomic_DNA"/>
</dbReference>
<name>A0AAE0K974_9PEZI</name>
<feature type="region of interest" description="Disordered" evidence="1">
    <location>
        <begin position="174"/>
        <end position="209"/>
    </location>
</feature>
<keyword evidence="6" id="KW-1185">Reference proteome</keyword>
<keyword evidence="2" id="KW-0472">Membrane</keyword>
<dbReference type="InterPro" id="IPR045226">
    <property type="entry name" value="Dsc3"/>
</dbReference>
<feature type="compositionally biased region" description="Acidic residues" evidence="1">
    <location>
        <begin position="106"/>
        <end position="115"/>
    </location>
</feature>
<evidence type="ECO:0000256" key="1">
    <source>
        <dbReference type="SAM" id="MobiDB-lite"/>
    </source>
</evidence>
<proteinExistence type="predicted"/>
<reference evidence="5" key="1">
    <citation type="journal article" date="2023" name="Mol. Phylogenet. Evol.">
        <title>Genome-scale phylogeny and comparative genomics of the fungal order Sordariales.</title>
        <authorList>
            <person name="Hensen N."/>
            <person name="Bonometti L."/>
            <person name="Westerberg I."/>
            <person name="Brannstrom I.O."/>
            <person name="Guillou S."/>
            <person name="Cros-Aarteil S."/>
            <person name="Calhoun S."/>
            <person name="Haridas S."/>
            <person name="Kuo A."/>
            <person name="Mondo S."/>
            <person name="Pangilinan J."/>
            <person name="Riley R."/>
            <person name="LaButti K."/>
            <person name="Andreopoulos B."/>
            <person name="Lipzen A."/>
            <person name="Chen C."/>
            <person name="Yan M."/>
            <person name="Daum C."/>
            <person name="Ng V."/>
            <person name="Clum A."/>
            <person name="Steindorff A."/>
            <person name="Ohm R.A."/>
            <person name="Martin F."/>
            <person name="Silar P."/>
            <person name="Natvig D.O."/>
            <person name="Lalanne C."/>
            <person name="Gautier V."/>
            <person name="Ament-Velasquez S.L."/>
            <person name="Kruys A."/>
            <person name="Hutchinson M.I."/>
            <person name="Powell A.J."/>
            <person name="Barry K."/>
            <person name="Miller A.N."/>
            <person name="Grigoriev I.V."/>
            <person name="Debuchy R."/>
            <person name="Gladieux P."/>
            <person name="Hiltunen Thoren M."/>
            <person name="Johannesson H."/>
        </authorList>
    </citation>
    <scope>NUCLEOTIDE SEQUENCE</scope>
    <source>
        <strain evidence="5">CBS 958.72</strain>
    </source>
</reference>
<feature type="region of interest" description="Disordered" evidence="1">
    <location>
        <begin position="239"/>
        <end position="293"/>
    </location>
</feature>
<evidence type="ECO:0000259" key="4">
    <source>
        <dbReference type="Pfam" id="PF13373"/>
    </source>
</evidence>
<comment type="caution">
    <text evidence="5">The sequence shown here is derived from an EMBL/GenBank/DDBJ whole genome shotgun (WGS) entry which is preliminary data.</text>
</comment>
<gene>
    <name evidence="5" type="ORF">B0T24DRAFT_340379</name>
</gene>
<evidence type="ECO:0000256" key="2">
    <source>
        <dbReference type="SAM" id="Phobius"/>
    </source>
</evidence>
<feature type="domain" description="DSC E3 ubiquitin ligase complex subunit 3 ubiquitin-like" evidence="3">
    <location>
        <begin position="153"/>
        <end position="222"/>
    </location>
</feature>
<sequence length="461" mass="47488">MSGRAGRSSGSSSSSPTRPSQPLLPIHTAGATTPSSLTVPQRTPSTSSLLYIPPVIYTPPPPPLHLTVRFNAALPDVHLDIVNPHQTTVVALKQLIRSRLAAEAEGSSDDDSDSDDDRRAGDKSSDPLISTTSQPGAKPRERKNQAASPATAAARARLRFIHGGKILPDGAVLSGVLRAPPPPPRSAVSPGGGSSDRKGKGVEGRSAQPPQRVYVNCSIGDELDAAHLAAEEAAAAAPVPLHPPVPSPSSSTPFLSPFGHGSQQQQDGGGGLLSPLPRPASSAGGGRTPRGFDRLLAGGMPAVEVNHLRLQFRAIQAQRFTPDTMPSPDALTRMEDEWIDNDAGGGGGGTTTNPAATSLLYGNGVNNSNNPATNNNGGGGDDGDTAAAAPATTTDDAYGLSAVSDQLLKGMVVGFFFPLGAAMWLQREDGLWSRRWAVFVWLGVLLSVSVGIVRALSAGDA</sequence>
<dbReference type="Proteomes" id="UP001287356">
    <property type="component" value="Unassembled WGS sequence"/>
</dbReference>
<feature type="domain" description="DSC E3 ubiquitin ligase complex subunit 3 ubiquitin-like" evidence="3">
    <location>
        <begin position="65"/>
        <end position="104"/>
    </location>
</feature>
<dbReference type="Pfam" id="PF10302">
    <property type="entry name" value="Dsc3_N"/>
    <property type="match status" value="2"/>
</dbReference>
<organism evidence="5 6">
    <name type="scientific">Lasiosphaeria ovina</name>
    <dbReference type="NCBI Taxonomy" id="92902"/>
    <lineage>
        <taxon>Eukaryota</taxon>
        <taxon>Fungi</taxon>
        <taxon>Dikarya</taxon>
        <taxon>Ascomycota</taxon>
        <taxon>Pezizomycotina</taxon>
        <taxon>Sordariomycetes</taxon>
        <taxon>Sordariomycetidae</taxon>
        <taxon>Sordariales</taxon>
        <taxon>Lasiosphaeriaceae</taxon>
        <taxon>Lasiosphaeria</taxon>
    </lineage>
</organism>
<keyword evidence="2" id="KW-0812">Transmembrane</keyword>
<protein>
    <submittedName>
        <fullName evidence="5">DUF2407 C-terminal domain-containing protein</fullName>
    </submittedName>
</protein>
<dbReference type="PANTHER" id="PTHR28049:SF1">
    <property type="entry name" value="DSC E3 UBIQUITIN LIGASE COMPLEX SUBUNIT 3"/>
    <property type="match status" value="1"/>
</dbReference>
<feature type="region of interest" description="Disordered" evidence="1">
    <location>
        <begin position="1"/>
        <end position="44"/>
    </location>
</feature>
<keyword evidence="2" id="KW-1133">Transmembrane helix</keyword>
<dbReference type="GO" id="GO:0005783">
    <property type="term" value="C:endoplasmic reticulum"/>
    <property type="evidence" value="ECO:0007669"/>
    <property type="project" value="TreeGrafter"/>
</dbReference>
<feature type="region of interest" description="Disordered" evidence="1">
    <location>
        <begin position="363"/>
        <end position="390"/>
    </location>
</feature>
<dbReference type="Pfam" id="PF13373">
    <property type="entry name" value="Dsc3_C"/>
    <property type="match status" value="1"/>
</dbReference>
<feature type="compositionally biased region" description="Polar residues" evidence="1">
    <location>
        <begin position="30"/>
        <end position="44"/>
    </location>
</feature>
<dbReference type="InterPro" id="IPR025390">
    <property type="entry name" value="Dsc3_C"/>
</dbReference>
<evidence type="ECO:0000313" key="6">
    <source>
        <dbReference type="Proteomes" id="UP001287356"/>
    </source>
</evidence>
<feature type="transmembrane region" description="Helical" evidence="2">
    <location>
        <begin position="437"/>
        <end position="456"/>
    </location>
</feature>
<evidence type="ECO:0000259" key="3">
    <source>
        <dbReference type="Pfam" id="PF10302"/>
    </source>
</evidence>